<dbReference type="InterPro" id="IPR029063">
    <property type="entry name" value="SAM-dependent_MTases_sf"/>
</dbReference>
<name>A0ABT3X0N9_9BACL</name>
<reference evidence="3 4" key="1">
    <citation type="submission" date="2022-11" db="EMBL/GenBank/DDBJ databases">
        <title>Study of microbial diversity in lake waters.</title>
        <authorList>
            <person name="Zhang J."/>
        </authorList>
    </citation>
    <scope>NUCLEOTIDE SEQUENCE [LARGE SCALE GENOMIC DNA]</scope>
    <source>
        <strain evidence="3 4">DT12</strain>
    </source>
</reference>
<dbReference type="GO" id="GO:0008168">
    <property type="term" value="F:methyltransferase activity"/>
    <property type="evidence" value="ECO:0007669"/>
    <property type="project" value="UniProtKB-KW"/>
</dbReference>
<proteinExistence type="predicted"/>
<feature type="domain" description="Methyltransferase" evidence="2">
    <location>
        <begin position="48"/>
        <end position="142"/>
    </location>
</feature>
<comment type="caution">
    <text evidence="3">The sequence shown here is derived from an EMBL/GenBank/DDBJ whole genome shotgun (WGS) entry which is preliminary data.</text>
</comment>
<gene>
    <name evidence="3" type="ORF">OS242_10870</name>
</gene>
<dbReference type="EMBL" id="JAPMLT010000004">
    <property type="protein sequence ID" value="MCX7570463.1"/>
    <property type="molecule type" value="Genomic_DNA"/>
</dbReference>
<dbReference type="Gene3D" id="3.40.50.150">
    <property type="entry name" value="Vaccinia Virus protein VP39"/>
    <property type="match status" value="1"/>
</dbReference>
<dbReference type="GO" id="GO:0032259">
    <property type="term" value="P:methylation"/>
    <property type="evidence" value="ECO:0007669"/>
    <property type="project" value="UniProtKB-KW"/>
</dbReference>
<dbReference type="RefSeq" id="WP_267151707.1">
    <property type="nucleotide sequence ID" value="NZ_JAPMLT010000004.1"/>
</dbReference>
<keyword evidence="3" id="KW-0489">Methyltransferase</keyword>
<dbReference type="Proteomes" id="UP001208017">
    <property type="component" value="Unassembled WGS sequence"/>
</dbReference>
<accession>A0ABT3X0N9</accession>
<evidence type="ECO:0000259" key="2">
    <source>
        <dbReference type="Pfam" id="PF13649"/>
    </source>
</evidence>
<dbReference type="CDD" id="cd02440">
    <property type="entry name" value="AdoMet_MTases"/>
    <property type="match status" value="1"/>
</dbReference>
<keyword evidence="1" id="KW-0808">Transferase</keyword>
<dbReference type="Pfam" id="PF13649">
    <property type="entry name" value="Methyltransf_25"/>
    <property type="match status" value="1"/>
</dbReference>
<organism evidence="3 4">
    <name type="scientific">Tumebacillus lacus</name>
    <dbReference type="NCBI Taxonomy" id="2995335"/>
    <lineage>
        <taxon>Bacteria</taxon>
        <taxon>Bacillati</taxon>
        <taxon>Bacillota</taxon>
        <taxon>Bacilli</taxon>
        <taxon>Bacillales</taxon>
        <taxon>Alicyclobacillaceae</taxon>
        <taxon>Tumebacillus</taxon>
    </lineage>
</organism>
<evidence type="ECO:0000256" key="1">
    <source>
        <dbReference type="ARBA" id="ARBA00022679"/>
    </source>
</evidence>
<evidence type="ECO:0000313" key="3">
    <source>
        <dbReference type="EMBL" id="MCX7570463.1"/>
    </source>
</evidence>
<evidence type="ECO:0000313" key="4">
    <source>
        <dbReference type="Proteomes" id="UP001208017"/>
    </source>
</evidence>
<dbReference type="SUPFAM" id="SSF53335">
    <property type="entry name" value="S-adenosyl-L-methionine-dependent methyltransferases"/>
    <property type="match status" value="1"/>
</dbReference>
<protein>
    <submittedName>
        <fullName evidence="3">Class I SAM-dependent methyltransferase</fullName>
    </submittedName>
</protein>
<keyword evidence="4" id="KW-1185">Reference proteome</keyword>
<dbReference type="PANTHER" id="PTHR43861">
    <property type="entry name" value="TRANS-ACONITATE 2-METHYLTRANSFERASE-RELATED"/>
    <property type="match status" value="1"/>
</dbReference>
<sequence>MYEEEYEESSYGEFAAYYDLLMGDAPYDRWMAFFETAVARYGLDPRHIADLGCGTGTISWLLQERGYKVTGVDLSEDMLAIAQSKGEPSNRLRFLCQDLRELHLPEPCDLALSFCDSFNYLTEEADVQQSFVRVKKALRDGGVFLFDLHSPYKLREQLGDHVFYEVGEDVSYIWQSRFDPERVSVEYDITFFARAEEEEEELYRRFQEVHVQRAYEADLVIGWLHSAGFQTVEVYADFAWDVPNETSERLFFVAK</sequence>
<dbReference type="InterPro" id="IPR041698">
    <property type="entry name" value="Methyltransf_25"/>
</dbReference>
<dbReference type="Gene3D" id="2.20.25.110">
    <property type="entry name" value="S-adenosyl-L-methionine-dependent methyltransferases"/>
    <property type="match status" value="1"/>
</dbReference>